<accession>A0A9X2HX76</accession>
<dbReference type="Pfam" id="PF01261">
    <property type="entry name" value="AP_endonuc_2"/>
    <property type="match status" value="1"/>
</dbReference>
<dbReference type="SUPFAM" id="SSF51658">
    <property type="entry name" value="Xylose isomerase-like"/>
    <property type="match status" value="1"/>
</dbReference>
<dbReference type="InterPro" id="IPR050312">
    <property type="entry name" value="IolE/XylAMocC-like"/>
</dbReference>
<keyword evidence="3" id="KW-1185">Reference proteome</keyword>
<dbReference type="InterPro" id="IPR036237">
    <property type="entry name" value="Xyl_isomerase-like_sf"/>
</dbReference>
<dbReference type="Proteomes" id="UP001139486">
    <property type="component" value="Unassembled WGS sequence"/>
</dbReference>
<evidence type="ECO:0000313" key="2">
    <source>
        <dbReference type="EMBL" id="MCP3735891.1"/>
    </source>
</evidence>
<dbReference type="Gene3D" id="3.20.20.150">
    <property type="entry name" value="Divalent-metal-dependent TIM barrel enzymes"/>
    <property type="match status" value="1"/>
</dbReference>
<protein>
    <submittedName>
        <fullName evidence="2">Sugar phosphate isomerase/epimerase</fullName>
    </submittedName>
</protein>
<dbReference type="RefSeq" id="WP_254289887.1">
    <property type="nucleotide sequence ID" value="NZ_JAMLDY010000017.1"/>
</dbReference>
<feature type="domain" description="Xylose isomerase-like TIM barrel" evidence="1">
    <location>
        <begin position="15"/>
        <end position="215"/>
    </location>
</feature>
<name>A0A9X2HX76_9SPHN</name>
<reference evidence="2" key="1">
    <citation type="submission" date="2022-05" db="EMBL/GenBank/DDBJ databases">
        <title>Sphingomonas sp. strain RP10 Genome sequencing and assembly.</title>
        <authorList>
            <person name="Kim I."/>
        </authorList>
    </citation>
    <scope>NUCLEOTIDE SEQUENCE</scope>
    <source>
        <strain evidence="2">RP10</strain>
    </source>
</reference>
<evidence type="ECO:0000259" key="1">
    <source>
        <dbReference type="Pfam" id="PF01261"/>
    </source>
</evidence>
<dbReference type="AlphaFoldDB" id="A0A9X2HX76"/>
<sequence>MPVLPAMPPYDLTRDSAGVRDLRHVLRDTGVTVDLVYPFTMTGRTIVADFEPALAAAAELGAPLANVLCYDREPQRRVERLGELAALAAGHGIALAVEFYAPSQVASLVAALDTVAAVACDGVGVTLDLLHLMRAGEWPLMASRLADPAIRIVQVSDGPGAMAADRIEWEAGLQRWLPGEGGFPIAQVLAGMDASVPVSVEVPQQSAIEAGIPMLDRVRMAVAAMTRAQG</sequence>
<keyword evidence="2" id="KW-0413">Isomerase</keyword>
<organism evidence="2 3">
    <name type="scientific">Sphingomonas liriopis</name>
    <dbReference type="NCBI Taxonomy" id="2949094"/>
    <lineage>
        <taxon>Bacteria</taxon>
        <taxon>Pseudomonadati</taxon>
        <taxon>Pseudomonadota</taxon>
        <taxon>Alphaproteobacteria</taxon>
        <taxon>Sphingomonadales</taxon>
        <taxon>Sphingomonadaceae</taxon>
        <taxon>Sphingomonas</taxon>
    </lineage>
</organism>
<proteinExistence type="predicted"/>
<comment type="caution">
    <text evidence="2">The sequence shown here is derived from an EMBL/GenBank/DDBJ whole genome shotgun (WGS) entry which is preliminary data.</text>
</comment>
<evidence type="ECO:0000313" key="3">
    <source>
        <dbReference type="Proteomes" id="UP001139486"/>
    </source>
</evidence>
<dbReference type="PANTHER" id="PTHR12110:SF21">
    <property type="entry name" value="XYLOSE ISOMERASE-LIKE TIM BARREL DOMAIN-CONTAINING PROTEIN"/>
    <property type="match status" value="1"/>
</dbReference>
<dbReference type="GO" id="GO:0016853">
    <property type="term" value="F:isomerase activity"/>
    <property type="evidence" value="ECO:0007669"/>
    <property type="project" value="UniProtKB-KW"/>
</dbReference>
<gene>
    <name evidence="2" type="ORF">M9979_13525</name>
</gene>
<dbReference type="InterPro" id="IPR013022">
    <property type="entry name" value="Xyl_isomerase-like_TIM-brl"/>
</dbReference>
<dbReference type="EMBL" id="JAMLDY010000017">
    <property type="protein sequence ID" value="MCP3735891.1"/>
    <property type="molecule type" value="Genomic_DNA"/>
</dbReference>
<dbReference type="PANTHER" id="PTHR12110">
    <property type="entry name" value="HYDROXYPYRUVATE ISOMERASE"/>
    <property type="match status" value="1"/>
</dbReference>